<comment type="caution">
    <text evidence="6">The sequence shown here is derived from an EMBL/GenBank/DDBJ whole genome shotgun (WGS) entry which is preliminary data.</text>
</comment>
<evidence type="ECO:0000256" key="3">
    <source>
        <dbReference type="ARBA" id="ARBA00022808"/>
    </source>
</evidence>
<reference evidence="6" key="1">
    <citation type="journal article" date="2020" name="mSystems">
        <title>Genome- and Community-Level Interaction Insights into Carbon Utilization and Element Cycling Functions of Hydrothermarchaeota in Hydrothermal Sediment.</title>
        <authorList>
            <person name="Zhou Z."/>
            <person name="Liu Y."/>
            <person name="Xu W."/>
            <person name="Pan J."/>
            <person name="Luo Z.H."/>
            <person name="Li M."/>
        </authorList>
    </citation>
    <scope>NUCLEOTIDE SEQUENCE [LARGE SCALE GENOMIC DNA]</scope>
    <source>
        <strain evidence="6">SpSt-1235</strain>
    </source>
</reference>
<evidence type="ECO:0000313" key="6">
    <source>
        <dbReference type="EMBL" id="HER40350.1"/>
    </source>
</evidence>
<dbReference type="GO" id="GO:0033389">
    <property type="term" value="P:putrescine biosynthetic process from arginine, via agmatine"/>
    <property type="evidence" value="ECO:0007669"/>
    <property type="project" value="TreeGrafter"/>
</dbReference>
<dbReference type="EMBL" id="DSEE01000290">
    <property type="protein sequence ID" value="HER40350.1"/>
    <property type="molecule type" value="Genomic_DNA"/>
</dbReference>
<keyword evidence="3" id="KW-0369">Histidine metabolism</keyword>
<organism evidence="6">
    <name type="scientific">Salinimicrobium catena</name>
    <dbReference type="NCBI Taxonomy" id="390640"/>
    <lineage>
        <taxon>Bacteria</taxon>
        <taxon>Pseudomonadati</taxon>
        <taxon>Bacteroidota</taxon>
        <taxon>Flavobacteriia</taxon>
        <taxon>Flavobacteriales</taxon>
        <taxon>Flavobacteriaceae</taxon>
        <taxon>Salinimicrobium</taxon>
    </lineage>
</organism>
<dbReference type="GO" id="GO:0008783">
    <property type="term" value="F:agmatinase activity"/>
    <property type="evidence" value="ECO:0007669"/>
    <property type="project" value="TreeGrafter"/>
</dbReference>
<name>A0A7C2QYY9_9FLAO</name>
<dbReference type="GO" id="GO:0006547">
    <property type="term" value="P:L-histidine metabolic process"/>
    <property type="evidence" value="ECO:0007669"/>
    <property type="project" value="UniProtKB-KW"/>
</dbReference>
<dbReference type="Proteomes" id="UP000885753">
    <property type="component" value="Unassembled WGS sequence"/>
</dbReference>
<gene>
    <name evidence="6" type="ORF">ENO10_03930</name>
</gene>
<dbReference type="GO" id="GO:0046872">
    <property type="term" value="F:metal ion binding"/>
    <property type="evidence" value="ECO:0007669"/>
    <property type="project" value="UniProtKB-KW"/>
</dbReference>
<evidence type="ECO:0000256" key="2">
    <source>
        <dbReference type="ARBA" id="ARBA00022801"/>
    </source>
</evidence>
<proteinExistence type="inferred from homology"/>
<evidence type="ECO:0000256" key="1">
    <source>
        <dbReference type="ARBA" id="ARBA00022723"/>
    </source>
</evidence>
<dbReference type="InterPro" id="IPR023696">
    <property type="entry name" value="Ureohydrolase_dom_sf"/>
</dbReference>
<sequence length="331" mass="36947">MQGVKIYSKKHLSRYLSLRKGETKLGEKVTFLGTSEELSEKPAQFVIFGIPEDIGVRANHGKPGTSTAWEAFLGAFLNVQDNRFFDGGKILLLGEIDTSEEMQKAGNIDVSDPNYHQKLGDLTEIVDKKVSAVVKRIISAGKIPVIIGGGHNNAYGNLKGASEAFDRPVNALNIDAHTDLRTPDYRHSGNGFSYALKNGFLSRYSVFGLHQNYTPEYIFKEMDTSEAIHYNLFENLQRDDFEFHFQKNLEFVKGEKFGFEIDCDAIAGFPSSAISPTGFTLNEVRNFVRQTAHEKNCCYLHVCEAIAKSDLPTGKAISFLVTDFLKNNTHE</sequence>
<dbReference type="InterPro" id="IPR006035">
    <property type="entry name" value="Ureohydrolase"/>
</dbReference>
<dbReference type="AlphaFoldDB" id="A0A7C2QYY9"/>
<evidence type="ECO:0000256" key="5">
    <source>
        <dbReference type="PROSITE-ProRule" id="PRU00742"/>
    </source>
</evidence>
<comment type="similarity">
    <text evidence="5">Belongs to the arginase family.</text>
</comment>
<dbReference type="PROSITE" id="PS51409">
    <property type="entry name" value="ARGINASE_2"/>
    <property type="match status" value="1"/>
</dbReference>
<keyword evidence="1" id="KW-0479">Metal-binding</keyword>
<protein>
    <submittedName>
        <fullName evidence="6">Formimidoylglutamase</fullName>
    </submittedName>
</protein>
<accession>A0A7C2QYY9</accession>
<dbReference type="SUPFAM" id="SSF52768">
    <property type="entry name" value="Arginase/deacetylase"/>
    <property type="match status" value="1"/>
</dbReference>
<dbReference type="PANTHER" id="PTHR11358:SF35">
    <property type="entry name" value="FORMIMIDOYLGLUTAMASE"/>
    <property type="match status" value="1"/>
</dbReference>
<evidence type="ECO:0000256" key="4">
    <source>
        <dbReference type="ARBA" id="ARBA00023211"/>
    </source>
</evidence>
<keyword evidence="2" id="KW-0378">Hydrolase</keyword>
<dbReference type="Gene3D" id="3.40.800.10">
    <property type="entry name" value="Ureohydrolase domain"/>
    <property type="match status" value="1"/>
</dbReference>
<keyword evidence="4" id="KW-0464">Manganese</keyword>
<dbReference type="Pfam" id="PF00491">
    <property type="entry name" value="Arginase"/>
    <property type="match status" value="1"/>
</dbReference>
<dbReference type="CDD" id="cd09988">
    <property type="entry name" value="Formimidoylglutamase"/>
    <property type="match status" value="1"/>
</dbReference>
<dbReference type="PANTHER" id="PTHR11358">
    <property type="entry name" value="ARGINASE/AGMATINASE"/>
    <property type="match status" value="1"/>
</dbReference>